<evidence type="ECO:0000313" key="1">
    <source>
        <dbReference type="EMBL" id="GBP84037.1"/>
    </source>
</evidence>
<comment type="caution">
    <text evidence="1">The sequence shown here is derived from an EMBL/GenBank/DDBJ whole genome shotgun (WGS) entry which is preliminary data.</text>
</comment>
<protein>
    <submittedName>
        <fullName evidence="1">Uncharacterized protein</fullName>
    </submittedName>
</protein>
<gene>
    <name evidence="1" type="ORF">EVAR_56885_1</name>
</gene>
<dbReference type="EMBL" id="BGZK01001655">
    <property type="protein sequence ID" value="GBP84037.1"/>
    <property type="molecule type" value="Genomic_DNA"/>
</dbReference>
<accession>A0A4C1ZBP8</accession>
<sequence length="109" mass="12194">MTTSRPFAVAFGCNDADTREGRGVCERTTPDCCEIRSYDLRSLLNLIKKCPARGFAPGIFFFIQAFINYIPKPSSWFTLSAGENRIQIRAVVFEFIANGQTDAAEDFVL</sequence>
<dbReference type="Proteomes" id="UP000299102">
    <property type="component" value="Unassembled WGS sequence"/>
</dbReference>
<keyword evidence="2" id="KW-1185">Reference proteome</keyword>
<evidence type="ECO:0000313" key="2">
    <source>
        <dbReference type="Proteomes" id="UP000299102"/>
    </source>
</evidence>
<proteinExistence type="predicted"/>
<organism evidence="1 2">
    <name type="scientific">Eumeta variegata</name>
    <name type="common">Bagworm moth</name>
    <name type="synonym">Eumeta japonica</name>
    <dbReference type="NCBI Taxonomy" id="151549"/>
    <lineage>
        <taxon>Eukaryota</taxon>
        <taxon>Metazoa</taxon>
        <taxon>Ecdysozoa</taxon>
        <taxon>Arthropoda</taxon>
        <taxon>Hexapoda</taxon>
        <taxon>Insecta</taxon>
        <taxon>Pterygota</taxon>
        <taxon>Neoptera</taxon>
        <taxon>Endopterygota</taxon>
        <taxon>Lepidoptera</taxon>
        <taxon>Glossata</taxon>
        <taxon>Ditrysia</taxon>
        <taxon>Tineoidea</taxon>
        <taxon>Psychidae</taxon>
        <taxon>Oiketicinae</taxon>
        <taxon>Eumeta</taxon>
    </lineage>
</organism>
<name>A0A4C1ZBP8_EUMVA</name>
<dbReference type="AlphaFoldDB" id="A0A4C1ZBP8"/>
<reference evidence="1 2" key="1">
    <citation type="journal article" date="2019" name="Commun. Biol.">
        <title>The bagworm genome reveals a unique fibroin gene that provides high tensile strength.</title>
        <authorList>
            <person name="Kono N."/>
            <person name="Nakamura H."/>
            <person name="Ohtoshi R."/>
            <person name="Tomita M."/>
            <person name="Numata K."/>
            <person name="Arakawa K."/>
        </authorList>
    </citation>
    <scope>NUCLEOTIDE SEQUENCE [LARGE SCALE GENOMIC DNA]</scope>
</reference>